<evidence type="ECO:0000313" key="2">
    <source>
        <dbReference type="EMBL" id="TRL31263.1"/>
    </source>
</evidence>
<accession>A0A2U1SUW2</accession>
<dbReference type="RefSeq" id="WP_108915675.1">
    <property type="nucleotide sequence ID" value="NZ_BGJY01000001.1"/>
</dbReference>
<evidence type="ECO:0000313" key="4">
    <source>
        <dbReference type="Proteomes" id="UP000316781"/>
    </source>
</evidence>
<sequence length="91" mass="9823">MRAVRDVKDIVGLLMRIVDGGETSVEEVEALCFDAEGALGAALNGAYILLLEFAFDREARERDAALDARMRLRLGESLAEAARIAETAGAR</sequence>
<reference evidence="1 3" key="1">
    <citation type="journal article" date="2018" name="Appl. Microbiol. Biotechnol.">
        <title>Co-cultivation of the strictly anaerobic methanogen Methanosarcina barkeri with aerobic methanotrophs in an oxygen-limited membrane bioreactor.</title>
        <authorList>
            <person name="In 't Zandt M.H."/>
            <person name="van den Bosch T.J.M."/>
            <person name="Rijkers R."/>
            <person name="van Kessel M.A.H.J."/>
            <person name="Jetten M.S.M."/>
            <person name="Welte C.U."/>
        </authorList>
    </citation>
    <scope>NUCLEOTIDE SEQUENCE [LARGE SCALE GENOMIC DNA]</scope>
    <source>
        <strain evidence="1 3">DSM 17706</strain>
    </source>
</reference>
<reference evidence="2 4" key="3">
    <citation type="submission" date="2019-07" db="EMBL/GenBank/DDBJ databases">
        <title>Ln-dependent methylotrophs.</title>
        <authorList>
            <person name="Tani A."/>
        </authorList>
    </citation>
    <scope>NUCLEOTIDE SEQUENCE [LARGE SCALE GENOMIC DNA]</scope>
    <source>
        <strain evidence="2 4">SM89A</strain>
    </source>
</reference>
<dbReference type="Proteomes" id="UP000316781">
    <property type="component" value="Unassembled WGS sequence"/>
</dbReference>
<dbReference type="Proteomes" id="UP000245137">
    <property type="component" value="Unassembled WGS sequence"/>
</dbReference>
<proteinExistence type="predicted"/>
<evidence type="ECO:0000313" key="1">
    <source>
        <dbReference type="EMBL" id="PWB95386.1"/>
    </source>
</evidence>
<keyword evidence="3" id="KW-1185">Reference proteome</keyword>
<reference evidence="1" key="2">
    <citation type="submission" date="2018-02" db="EMBL/GenBank/DDBJ databases">
        <authorList>
            <person name="Cohen D.B."/>
            <person name="Kent A.D."/>
        </authorList>
    </citation>
    <scope>NUCLEOTIDE SEQUENCE</scope>
    <source>
        <strain evidence="1">DSM 17706</strain>
    </source>
</reference>
<dbReference type="EMBL" id="PUIV01000002">
    <property type="protein sequence ID" value="PWB95386.1"/>
    <property type="molecule type" value="Genomic_DNA"/>
</dbReference>
<name>A0A2U1SUW2_METSR</name>
<comment type="caution">
    <text evidence="1">The sequence shown here is derived from an EMBL/GenBank/DDBJ whole genome shotgun (WGS) entry which is preliminary data.</text>
</comment>
<dbReference type="AlphaFoldDB" id="A0A2U1SUW2"/>
<evidence type="ECO:0000313" key="3">
    <source>
        <dbReference type="Proteomes" id="UP000245137"/>
    </source>
</evidence>
<gene>
    <name evidence="1" type="ORF">C5689_02340</name>
    <name evidence="2" type="ORF">FM996_13975</name>
</gene>
<organism evidence="1 3">
    <name type="scientific">Methylosinus sporium</name>
    <dbReference type="NCBI Taxonomy" id="428"/>
    <lineage>
        <taxon>Bacteria</taxon>
        <taxon>Pseudomonadati</taxon>
        <taxon>Pseudomonadota</taxon>
        <taxon>Alphaproteobacteria</taxon>
        <taxon>Hyphomicrobiales</taxon>
        <taxon>Methylocystaceae</taxon>
        <taxon>Methylosinus</taxon>
    </lineage>
</organism>
<protein>
    <submittedName>
        <fullName evidence="1">Uncharacterized protein</fullName>
    </submittedName>
</protein>
<dbReference type="EMBL" id="VJMF01000058">
    <property type="protein sequence ID" value="TRL31263.1"/>
    <property type="molecule type" value="Genomic_DNA"/>
</dbReference>